<dbReference type="SUPFAM" id="SSF50729">
    <property type="entry name" value="PH domain-like"/>
    <property type="match status" value="1"/>
</dbReference>
<evidence type="ECO:0000259" key="2">
    <source>
        <dbReference type="PROSITE" id="PS50003"/>
    </source>
</evidence>
<dbReference type="SMART" id="SM00233">
    <property type="entry name" value="PH"/>
    <property type="match status" value="1"/>
</dbReference>
<accession>T0RA28</accession>
<dbReference type="PANTHER" id="PTHR12092:SF16">
    <property type="entry name" value="PH DOMAIN-CONTAINING PROTEIN"/>
    <property type="match status" value="1"/>
</dbReference>
<evidence type="ECO:0000313" key="4">
    <source>
        <dbReference type="Proteomes" id="UP000030762"/>
    </source>
</evidence>
<evidence type="ECO:0000256" key="1">
    <source>
        <dbReference type="SAM" id="MobiDB-lite"/>
    </source>
</evidence>
<reference evidence="3 4" key="1">
    <citation type="submission" date="2012-04" db="EMBL/GenBank/DDBJ databases">
        <title>The Genome Sequence of Saprolegnia declina VS20.</title>
        <authorList>
            <consortium name="The Broad Institute Genome Sequencing Platform"/>
            <person name="Russ C."/>
            <person name="Nusbaum C."/>
            <person name="Tyler B."/>
            <person name="van West P."/>
            <person name="Dieguez-Uribeondo J."/>
            <person name="de Bruijn I."/>
            <person name="Tripathy S."/>
            <person name="Jiang R."/>
            <person name="Young S.K."/>
            <person name="Zeng Q."/>
            <person name="Gargeya S."/>
            <person name="Fitzgerald M."/>
            <person name="Haas B."/>
            <person name="Abouelleil A."/>
            <person name="Alvarado L."/>
            <person name="Arachchi H.M."/>
            <person name="Berlin A."/>
            <person name="Chapman S.B."/>
            <person name="Goldberg J."/>
            <person name="Griggs A."/>
            <person name="Gujja S."/>
            <person name="Hansen M."/>
            <person name="Howarth C."/>
            <person name="Imamovic A."/>
            <person name="Larimer J."/>
            <person name="McCowen C."/>
            <person name="Montmayeur A."/>
            <person name="Murphy C."/>
            <person name="Neiman D."/>
            <person name="Pearson M."/>
            <person name="Priest M."/>
            <person name="Roberts A."/>
            <person name="Saif S."/>
            <person name="Shea T."/>
            <person name="Sisk P."/>
            <person name="Sykes S."/>
            <person name="Wortman J."/>
            <person name="Nusbaum C."/>
            <person name="Birren B."/>
        </authorList>
    </citation>
    <scope>NUCLEOTIDE SEQUENCE [LARGE SCALE GENOMIC DNA]</scope>
    <source>
        <strain evidence="3 4">VS20</strain>
    </source>
</reference>
<evidence type="ECO:0000313" key="3">
    <source>
        <dbReference type="EMBL" id="EQC26377.1"/>
    </source>
</evidence>
<gene>
    <name evidence="3" type="ORF">SDRG_15788</name>
</gene>
<dbReference type="InterPro" id="IPR001849">
    <property type="entry name" value="PH_domain"/>
</dbReference>
<dbReference type="PROSITE" id="PS50003">
    <property type="entry name" value="PH_DOMAIN"/>
    <property type="match status" value="1"/>
</dbReference>
<keyword evidence="4" id="KW-1185">Reference proteome</keyword>
<dbReference type="Pfam" id="PF00169">
    <property type="entry name" value="PH"/>
    <property type="match status" value="1"/>
</dbReference>
<dbReference type="STRING" id="1156394.T0RA28"/>
<dbReference type="eggNOG" id="ENOG502S0YD">
    <property type="taxonomic scope" value="Eukaryota"/>
</dbReference>
<dbReference type="GeneID" id="19956515"/>
<name>T0RA28_SAPDV</name>
<dbReference type="GO" id="GO:0005886">
    <property type="term" value="C:plasma membrane"/>
    <property type="evidence" value="ECO:0007669"/>
    <property type="project" value="TreeGrafter"/>
</dbReference>
<dbReference type="PANTHER" id="PTHR12092">
    <property type="entry name" value="PLECKSTRIN"/>
    <property type="match status" value="1"/>
</dbReference>
<dbReference type="VEuPathDB" id="FungiDB:SDRG_15788"/>
<dbReference type="Gene3D" id="2.30.29.30">
    <property type="entry name" value="Pleckstrin-homology domain (PH domain)/Phosphotyrosine-binding domain (PTB)"/>
    <property type="match status" value="1"/>
</dbReference>
<dbReference type="Proteomes" id="UP000030762">
    <property type="component" value="Unassembled WGS sequence"/>
</dbReference>
<feature type="domain" description="PH" evidence="2">
    <location>
        <begin position="13"/>
        <end position="122"/>
    </location>
</feature>
<protein>
    <recommendedName>
        <fullName evidence="2">PH domain-containing protein</fullName>
    </recommendedName>
</protein>
<dbReference type="InterPro" id="IPR011993">
    <property type="entry name" value="PH-like_dom_sf"/>
</dbReference>
<proteinExistence type="predicted"/>
<dbReference type="EMBL" id="JH767233">
    <property type="protein sequence ID" value="EQC26377.1"/>
    <property type="molecule type" value="Genomic_DNA"/>
</dbReference>
<feature type="compositionally biased region" description="Low complexity" evidence="1">
    <location>
        <begin position="198"/>
        <end position="213"/>
    </location>
</feature>
<organism evidence="3 4">
    <name type="scientific">Saprolegnia diclina (strain VS20)</name>
    <dbReference type="NCBI Taxonomy" id="1156394"/>
    <lineage>
        <taxon>Eukaryota</taxon>
        <taxon>Sar</taxon>
        <taxon>Stramenopiles</taxon>
        <taxon>Oomycota</taxon>
        <taxon>Saprolegniomycetes</taxon>
        <taxon>Saprolegniales</taxon>
        <taxon>Saprolegniaceae</taxon>
        <taxon>Saprolegnia</taxon>
    </lineage>
</organism>
<dbReference type="InterPro" id="IPR037370">
    <property type="entry name" value="Pleckstrin"/>
</dbReference>
<feature type="region of interest" description="Disordered" evidence="1">
    <location>
        <begin position="191"/>
        <end position="213"/>
    </location>
</feature>
<dbReference type="GO" id="GO:0030036">
    <property type="term" value="P:actin cytoskeleton organization"/>
    <property type="evidence" value="ECO:0007669"/>
    <property type="project" value="TreeGrafter"/>
</dbReference>
<dbReference type="OMA" id="TEHEMND"/>
<feature type="region of interest" description="Disordered" evidence="1">
    <location>
        <begin position="259"/>
        <end position="293"/>
    </location>
</feature>
<dbReference type="AlphaFoldDB" id="T0RA28"/>
<sequence>MAATGRVNKHGEPVVKAGVLFKKGSGGGLLKRKNWKPRYFELTQNALRYFTFQDGEVKGEIMLKTCGEDVLEIMPADSMKTGGSASTIWRIAINAPSRRLLIAAGTEHEMNDWVDALLAVFHANTTGTDVFQQARGSLAAKELDFASMPHIKKSMASPSRSSGSSGSSMFVRPSQTYYVEQEVTRAPPSYVEEEISRPMPKASSTPPSSPPTSMYVPTPEPILYAPTHPEHIVHHEAPPTPIITPVITPVTTAAPPAPIITPVTTAAPPTPVTTEARKSEKGPNFDPSGEYAF</sequence>
<dbReference type="OrthoDB" id="185175at2759"/>
<dbReference type="RefSeq" id="XP_008620192.1">
    <property type="nucleotide sequence ID" value="XM_008621970.1"/>
</dbReference>
<dbReference type="InParanoid" id="T0RA28"/>